<feature type="signal peptide" evidence="2">
    <location>
        <begin position="1"/>
        <end position="25"/>
    </location>
</feature>
<reference evidence="3 4" key="1">
    <citation type="submission" date="2019-03" db="EMBL/GenBank/DDBJ databases">
        <title>Genomic Encyclopedia of Type Strains, Phase IV (KMG-IV): sequencing the most valuable type-strain genomes for metagenomic binning, comparative biology and taxonomic classification.</title>
        <authorList>
            <person name="Goeker M."/>
        </authorList>
    </citation>
    <scope>NUCLEOTIDE SEQUENCE [LARGE SCALE GENOMIC DNA]</scope>
    <source>
        <strain evidence="3 4">DSM 100048</strain>
    </source>
</reference>
<dbReference type="CDD" id="cd07012">
    <property type="entry name" value="PBP2_Bug_TTT"/>
    <property type="match status" value="1"/>
</dbReference>
<dbReference type="EMBL" id="SMBX01000001">
    <property type="protein sequence ID" value="TCV02884.1"/>
    <property type="molecule type" value="Genomic_DNA"/>
</dbReference>
<dbReference type="Gene3D" id="3.40.190.150">
    <property type="entry name" value="Bordetella uptake gene, domain 1"/>
    <property type="match status" value="1"/>
</dbReference>
<dbReference type="InterPro" id="IPR042100">
    <property type="entry name" value="Bug_dom1"/>
</dbReference>
<dbReference type="PANTHER" id="PTHR42928:SF5">
    <property type="entry name" value="BLR1237 PROTEIN"/>
    <property type="match status" value="1"/>
</dbReference>
<dbReference type="SUPFAM" id="SSF53850">
    <property type="entry name" value="Periplasmic binding protein-like II"/>
    <property type="match status" value="1"/>
</dbReference>
<dbReference type="PIRSF" id="PIRSF017082">
    <property type="entry name" value="YflP"/>
    <property type="match status" value="1"/>
</dbReference>
<gene>
    <name evidence="3" type="ORF">EV686_101342</name>
</gene>
<name>A0A4R3VGK1_9BURK</name>
<dbReference type="OrthoDB" id="8678477at2"/>
<keyword evidence="3" id="KW-0675">Receptor</keyword>
<evidence type="ECO:0000256" key="1">
    <source>
        <dbReference type="ARBA" id="ARBA00006987"/>
    </source>
</evidence>
<dbReference type="Proteomes" id="UP000294692">
    <property type="component" value="Unassembled WGS sequence"/>
</dbReference>
<evidence type="ECO:0000313" key="3">
    <source>
        <dbReference type="EMBL" id="TCV02884.1"/>
    </source>
</evidence>
<dbReference type="RefSeq" id="WP_132472826.1">
    <property type="nucleotide sequence ID" value="NZ_JBHRVM010000001.1"/>
</dbReference>
<dbReference type="InterPro" id="IPR005064">
    <property type="entry name" value="BUG"/>
</dbReference>
<dbReference type="AlphaFoldDB" id="A0A4R3VGK1"/>
<organism evidence="3 4">
    <name type="scientific">Paracandidimonas soli</name>
    <dbReference type="NCBI Taxonomy" id="1917182"/>
    <lineage>
        <taxon>Bacteria</taxon>
        <taxon>Pseudomonadati</taxon>
        <taxon>Pseudomonadota</taxon>
        <taxon>Betaproteobacteria</taxon>
        <taxon>Burkholderiales</taxon>
        <taxon>Alcaligenaceae</taxon>
        <taxon>Paracandidimonas</taxon>
    </lineage>
</organism>
<accession>A0A4R3VGK1</accession>
<keyword evidence="4" id="KW-1185">Reference proteome</keyword>
<dbReference type="Pfam" id="PF03401">
    <property type="entry name" value="TctC"/>
    <property type="match status" value="1"/>
</dbReference>
<dbReference type="Gene3D" id="3.40.190.10">
    <property type="entry name" value="Periplasmic binding protein-like II"/>
    <property type="match status" value="1"/>
</dbReference>
<comment type="caution">
    <text evidence="3">The sequence shown here is derived from an EMBL/GenBank/DDBJ whole genome shotgun (WGS) entry which is preliminary data.</text>
</comment>
<evidence type="ECO:0000313" key="4">
    <source>
        <dbReference type="Proteomes" id="UP000294692"/>
    </source>
</evidence>
<feature type="chain" id="PRO_5020845818" evidence="2">
    <location>
        <begin position="26"/>
        <end position="326"/>
    </location>
</feature>
<protein>
    <submittedName>
        <fullName evidence="3">Tripartite-type tricarboxylate transporter receptor subunit TctC</fullName>
    </submittedName>
</protein>
<keyword evidence="2" id="KW-0732">Signal</keyword>
<comment type="similarity">
    <text evidence="1">Belongs to the UPF0065 (bug) family.</text>
</comment>
<dbReference type="PANTHER" id="PTHR42928">
    <property type="entry name" value="TRICARBOXYLATE-BINDING PROTEIN"/>
    <property type="match status" value="1"/>
</dbReference>
<proteinExistence type="inferred from homology"/>
<sequence>MRLKTFFVALAVMASHAGFAGVAHAQASNYPDHAVRIIVPFPAGGTSDLMGRMMGEVLSKQLNQPFVVENKGGAGGAIGSEQAARAAADGYTLLLSGIGSNAIIHGLEPKPSYDSNTDFVHVTQLAAGPNMLVVHPSFPAKNFKEFIAWVKANPGKFDFGQVTASSGHLTTEYLKQVADLNMVGIPYRGGALALNDVLAGQIHGMFTNLDAALPHVQAGKVRALAVTSLERNPLMPDVPTIAESGYEGFSAVSWTGLSAPKGTPPEIVEKLHQAMVKGFADPETRKRLEAIGLVVVTSSPEEFTKFVAGEIDRWSEVVKKGNLKFE</sequence>
<evidence type="ECO:0000256" key="2">
    <source>
        <dbReference type="SAM" id="SignalP"/>
    </source>
</evidence>